<evidence type="ECO:0000313" key="2">
    <source>
        <dbReference type="EMBL" id="CUS50977.1"/>
    </source>
</evidence>
<sequence length="59" mass="6683">MNLTVDQIVLFLLIVGLFALLLWGRVRYDIVAFAALIISISPESYRSNKLLRALVIPRP</sequence>
<accession>A0A160TPK5</accession>
<proteinExistence type="predicted"/>
<feature type="transmembrane region" description="Helical" evidence="1">
    <location>
        <begin position="6"/>
        <end position="23"/>
    </location>
</feature>
<dbReference type="EMBL" id="CZRL01000049">
    <property type="protein sequence ID" value="CUS50977.1"/>
    <property type="molecule type" value="Genomic_DNA"/>
</dbReference>
<organism evidence="2">
    <name type="scientific">hydrothermal vent metagenome</name>
    <dbReference type="NCBI Taxonomy" id="652676"/>
    <lineage>
        <taxon>unclassified sequences</taxon>
        <taxon>metagenomes</taxon>
        <taxon>ecological metagenomes</taxon>
    </lineage>
</organism>
<gene>
    <name evidence="2" type="ORF">MGWOODY_XGa2663</name>
</gene>
<keyword evidence="1" id="KW-0472">Membrane</keyword>
<keyword evidence="1" id="KW-0812">Transmembrane</keyword>
<reference evidence="2" key="1">
    <citation type="submission" date="2015-10" db="EMBL/GenBank/DDBJ databases">
        <authorList>
            <person name="Gilbert D.G."/>
        </authorList>
    </citation>
    <scope>NUCLEOTIDE SEQUENCE</scope>
</reference>
<dbReference type="AlphaFoldDB" id="A0A160TPK5"/>
<keyword evidence="1" id="KW-1133">Transmembrane helix</keyword>
<protein>
    <submittedName>
        <fullName evidence="2">Uncharacterized protein</fullName>
    </submittedName>
</protein>
<name>A0A160TPK5_9ZZZZ</name>
<evidence type="ECO:0000256" key="1">
    <source>
        <dbReference type="SAM" id="Phobius"/>
    </source>
</evidence>